<dbReference type="PANTHER" id="PTHR30632:SF17">
    <property type="entry name" value="MOLYBDATE-BINDING PROTEIN MODA"/>
    <property type="match status" value="1"/>
</dbReference>
<gene>
    <name evidence="8" type="ORF">SAMN04488045_2738</name>
</gene>
<dbReference type="GO" id="GO:0030288">
    <property type="term" value="C:outer membrane-bounded periplasmic space"/>
    <property type="evidence" value="ECO:0007669"/>
    <property type="project" value="TreeGrafter"/>
</dbReference>
<name>A0A1H6A1Z9_9RHOB</name>
<dbReference type="RefSeq" id="WP_103911062.1">
    <property type="nucleotide sequence ID" value="NZ_FNUZ01000004.1"/>
</dbReference>
<accession>A0A1H6A1Z9</accession>
<evidence type="ECO:0000313" key="9">
    <source>
        <dbReference type="Proteomes" id="UP000236752"/>
    </source>
</evidence>
<dbReference type="PIRSF" id="PIRSF004846">
    <property type="entry name" value="ModA"/>
    <property type="match status" value="1"/>
</dbReference>
<dbReference type="OrthoDB" id="9785015at2"/>
<proteinExistence type="inferred from homology"/>
<dbReference type="Gene3D" id="3.40.190.10">
    <property type="entry name" value="Periplasmic binding protein-like II"/>
    <property type="match status" value="2"/>
</dbReference>
<sequence>MLRFLLSFWLFAAPAWAADLTVFVAASMGDVLGEAADVWEDKTGQHVTIAPAGSSVLARQIAAGAPADIFVSASPEWMDWLDQKGMIAPDTRRDLAANALVLIGHGSGEAGDMPTDIAALLPDDTRLAMALVDAVPAGIYGKAALAHLGQWDALAPRVAQTDNVRSALALVALGEAPLGIVYATDAASDDRVHVVAQFPEDSHPPITYPAAITADALNADAARAFLEWLASAEGQALFARYGFVPVTE</sequence>
<dbReference type="AlphaFoldDB" id="A0A1H6A1Z9"/>
<feature type="chain" id="PRO_5009292161" evidence="7">
    <location>
        <begin position="18"/>
        <end position="248"/>
    </location>
</feature>
<dbReference type="FunFam" id="3.40.190.10:FF:000035">
    <property type="entry name" value="Molybdate ABC transporter substrate-binding protein"/>
    <property type="match status" value="1"/>
</dbReference>
<evidence type="ECO:0000256" key="5">
    <source>
        <dbReference type="ARBA" id="ARBA00062515"/>
    </source>
</evidence>
<dbReference type="GO" id="GO:0030973">
    <property type="term" value="F:molybdate ion binding"/>
    <property type="evidence" value="ECO:0007669"/>
    <property type="project" value="TreeGrafter"/>
</dbReference>
<dbReference type="Pfam" id="PF13531">
    <property type="entry name" value="SBP_bac_11"/>
    <property type="match status" value="1"/>
</dbReference>
<reference evidence="8 9" key="1">
    <citation type="submission" date="2016-10" db="EMBL/GenBank/DDBJ databases">
        <authorList>
            <person name="de Groot N.N."/>
        </authorList>
    </citation>
    <scope>NUCLEOTIDE SEQUENCE [LARGE SCALE GENOMIC DNA]</scope>
    <source>
        <strain evidence="8 9">DSM 26915</strain>
    </source>
</reference>
<evidence type="ECO:0000256" key="7">
    <source>
        <dbReference type="SAM" id="SignalP"/>
    </source>
</evidence>
<feature type="binding site" evidence="6">
    <location>
        <position position="54"/>
    </location>
    <ligand>
        <name>molybdate</name>
        <dbReference type="ChEBI" id="CHEBI:36264"/>
    </ligand>
</feature>
<dbReference type="EMBL" id="FNUZ01000004">
    <property type="protein sequence ID" value="SEG41756.1"/>
    <property type="molecule type" value="Genomic_DNA"/>
</dbReference>
<evidence type="ECO:0000313" key="8">
    <source>
        <dbReference type="EMBL" id="SEG41756.1"/>
    </source>
</evidence>
<evidence type="ECO:0000256" key="3">
    <source>
        <dbReference type="ARBA" id="ARBA00022723"/>
    </source>
</evidence>
<organism evidence="8 9">
    <name type="scientific">Thalassococcus halodurans</name>
    <dbReference type="NCBI Taxonomy" id="373675"/>
    <lineage>
        <taxon>Bacteria</taxon>
        <taxon>Pseudomonadati</taxon>
        <taxon>Pseudomonadota</taxon>
        <taxon>Alphaproteobacteria</taxon>
        <taxon>Rhodobacterales</taxon>
        <taxon>Roseobacteraceae</taxon>
        <taxon>Thalassococcus</taxon>
    </lineage>
</organism>
<evidence type="ECO:0000256" key="4">
    <source>
        <dbReference type="ARBA" id="ARBA00022729"/>
    </source>
</evidence>
<evidence type="ECO:0000256" key="6">
    <source>
        <dbReference type="PIRSR" id="PIRSR004846-1"/>
    </source>
</evidence>
<dbReference type="InterPro" id="IPR005950">
    <property type="entry name" value="ModA"/>
</dbReference>
<dbReference type="GO" id="GO:0015689">
    <property type="term" value="P:molybdate ion transport"/>
    <property type="evidence" value="ECO:0007669"/>
    <property type="project" value="InterPro"/>
</dbReference>
<comment type="similarity">
    <text evidence="1">Belongs to the bacterial solute-binding protein ModA family.</text>
</comment>
<feature type="binding site" evidence="6">
    <location>
        <position position="164"/>
    </location>
    <ligand>
        <name>molybdate</name>
        <dbReference type="ChEBI" id="CHEBI:36264"/>
    </ligand>
</feature>
<feature type="binding site" evidence="6">
    <location>
        <position position="27"/>
    </location>
    <ligand>
        <name>molybdate</name>
        <dbReference type="ChEBI" id="CHEBI:36264"/>
    </ligand>
</feature>
<dbReference type="GO" id="GO:1901359">
    <property type="term" value="F:tungstate binding"/>
    <property type="evidence" value="ECO:0007669"/>
    <property type="project" value="UniProtKB-ARBA"/>
</dbReference>
<evidence type="ECO:0000256" key="2">
    <source>
        <dbReference type="ARBA" id="ARBA00022505"/>
    </source>
</evidence>
<dbReference type="SUPFAM" id="SSF53850">
    <property type="entry name" value="Periplasmic binding protein-like II"/>
    <property type="match status" value="1"/>
</dbReference>
<feature type="binding site" evidence="6">
    <location>
        <position position="182"/>
    </location>
    <ligand>
        <name>molybdate</name>
        <dbReference type="ChEBI" id="CHEBI:36264"/>
    </ligand>
</feature>
<comment type="subunit">
    <text evidence="5">The complex is composed of two ATP-binding proteins (ModC), two transmembrane proteins (ModB) and a solute-binding protein (ModA).</text>
</comment>
<feature type="binding site" evidence="6">
    <location>
        <position position="137"/>
    </location>
    <ligand>
        <name>molybdate</name>
        <dbReference type="ChEBI" id="CHEBI:36264"/>
    </ligand>
</feature>
<dbReference type="PANTHER" id="PTHR30632">
    <property type="entry name" value="MOLYBDATE-BINDING PERIPLASMIC PROTEIN"/>
    <property type="match status" value="1"/>
</dbReference>
<dbReference type="InterPro" id="IPR050682">
    <property type="entry name" value="ModA/WtpA"/>
</dbReference>
<evidence type="ECO:0000256" key="1">
    <source>
        <dbReference type="ARBA" id="ARBA00009175"/>
    </source>
</evidence>
<keyword evidence="3 6" id="KW-0479">Metal-binding</keyword>
<feature type="signal peptide" evidence="7">
    <location>
        <begin position="1"/>
        <end position="17"/>
    </location>
</feature>
<dbReference type="Proteomes" id="UP000236752">
    <property type="component" value="Unassembled WGS sequence"/>
</dbReference>
<keyword evidence="4 7" id="KW-0732">Signal</keyword>
<dbReference type="GO" id="GO:0046872">
    <property type="term" value="F:metal ion binding"/>
    <property type="evidence" value="ECO:0007669"/>
    <property type="project" value="UniProtKB-KW"/>
</dbReference>
<protein>
    <submittedName>
        <fullName evidence="8">Molybdate transport system substrate-binding protein</fullName>
    </submittedName>
</protein>
<keyword evidence="9" id="KW-1185">Reference proteome</keyword>
<dbReference type="NCBIfam" id="TIGR01256">
    <property type="entry name" value="modA"/>
    <property type="match status" value="1"/>
</dbReference>
<keyword evidence="2 6" id="KW-0500">Molybdenum</keyword>